<dbReference type="Proteomes" id="UP000095287">
    <property type="component" value="Unplaced"/>
</dbReference>
<evidence type="ECO:0000313" key="3">
    <source>
        <dbReference type="WBParaSite" id="L893_g1152.t1"/>
    </source>
</evidence>
<keyword evidence="2" id="KW-1185">Reference proteome</keyword>
<proteinExistence type="predicted"/>
<dbReference type="AlphaFoldDB" id="A0A1I7Y0K8"/>
<dbReference type="WBParaSite" id="L893_g1152.t1">
    <property type="protein sequence ID" value="L893_g1152.t1"/>
    <property type="gene ID" value="L893_g1152"/>
</dbReference>
<protein>
    <submittedName>
        <fullName evidence="3">Secreted protein</fullName>
    </submittedName>
</protein>
<feature type="region of interest" description="Disordered" evidence="1">
    <location>
        <begin position="1"/>
        <end position="21"/>
    </location>
</feature>
<evidence type="ECO:0000256" key="1">
    <source>
        <dbReference type="SAM" id="MobiDB-lite"/>
    </source>
</evidence>
<evidence type="ECO:0000313" key="2">
    <source>
        <dbReference type="Proteomes" id="UP000095287"/>
    </source>
</evidence>
<sequence length="83" mass="9167">MNHKNHKTVRLGKLLHSDRRRPPPSVFLLLVVLGVPPAGIVSTRHTVHRGGAIANRFAPSGRRLLLHALLPSSQLFIRADGNR</sequence>
<accession>A0A1I7Y0K8</accession>
<reference evidence="3" key="1">
    <citation type="submission" date="2016-11" db="UniProtKB">
        <authorList>
            <consortium name="WormBaseParasite"/>
        </authorList>
    </citation>
    <scope>IDENTIFICATION</scope>
</reference>
<organism evidence="2 3">
    <name type="scientific">Steinernema glaseri</name>
    <dbReference type="NCBI Taxonomy" id="37863"/>
    <lineage>
        <taxon>Eukaryota</taxon>
        <taxon>Metazoa</taxon>
        <taxon>Ecdysozoa</taxon>
        <taxon>Nematoda</taxon>
        <taxon>Chromadorea</taxon>
        <taxon>Rhabditida</taxon>
        <taxon>Tylenchina</taxon>
        <taxon>Panagrolaimomorpha</taxon>
        <taxon>Strongyloidoidea</taxon>
        <taxon>Steinernematidae</taxon>
        <taxon>Steinernema</taxon>
    </lineage>
</organism>
<name>A0A1I7Y0K8_9BILA</name>
<feature type="compositionally biased region" description="Basic residues" evidence="1">
    <location>
        <begin position="1"/>
        <end position="10"/>
    </location>
</feature>